<reference evidence="8 9" key="1">
    <citation type="journal article" date="2024" name="Int. J. Mol. Sci.">
        <title>Exploration of Alicyclobacillus spp. Genome in Search of Antibiotic Resistance.</title>
        <authorList>
            <person name="Bucka-Kolendo J."/>
            <person name="Kiousi D.E."/>
            <person name="Dekowska A."/>
            <person name="Mikolajczuk-Szczyrba A."/>
            <person name="Karadedos D.M."/>
            <person name="Michael P."/>
            <person name="Galanis A."/>
            <person name="Sokolowska B."/>
        </authorList>
    </citation>
    <scope>NUCLEOTIDE SEQUENCE [LARGE SCALE GENOMIC DNA]</scope>
    <source>
        <strain evidence="8 9">KKP 3000</strain>
    </source>
</reference>
<feature type="transmembrane region" description="Helical" evidence="6">
    <location>
        <begin position="316"/>
        <end position="336"/>
    </location>
</feature>
<evidence type="ECO:0000313" key="9">
    <source>
        <dbReference type="Proteomes" id="UP001579974"/>
    </source>
</evidence>
<feature type="transmembrane region" description="Helical" evidence="6">
    <location>
        <begin position="20"/>
        <end position="37"/>
    </location>
</feature>
<keyword evidence="5 6" id="KW-0472">Membrane</keyword>
<keyword evidence="4 6" id="KW-1133">Transmembrane helix</keyword>
<dbReference type="PANTHER" id="PTHR11662:SF399">
    <property type="entry name" value="FI19708P1-RELATED"/>
    <property type="match status" value="1"/>
</dbReference>
<protein>
    <submittedName>
        <fullName evidence="8">MFS transporter</fullName>
    </submittedName>
</protein>
<feature type="transmembrane region" description="Helical" evidence="6">
    <location>
        <begin position="242"/>
        <end position="263"/>
    </location>
</feature>
<dbReference type="EMBL" id="JBDXSU010000003">
    <property type="protein sequence ID" value="MFB5189439.1"/>
    <property type="molecule type" value="Genomic_DNA"/>
</dbReference>
<dbReference type="RefSeq" id="WP_275475494.1">
    <property type="nucleotide sequence ID" value="NZ_CP162940.1"/>
</dbReference>
<accession>A0ABV5AB03</accession>
<feature type="transmembrane region" description="Helical" evidence="6">
    <location>
        <begin position="179"/>
        <end position="197"/>
    </location>
</feature>
<comment type="caution">
    <text evidence="8">The sequence shown here is derived from an EMBL/GenBank/DDBJ whole genome shotgun (WGS) entry which is preliminary data.</text>
</comment>
<keyword evidence="9" id="KW-1185">Reference proteome</keyword>
<evidence type="ECO:0000256" key="2">
    <source>
        <dbReference type="ARBA" id="ARBA00022448"/>
    </source>
</evidence>
<feature type="domain" description="Major facilitator superfamily (MFS) profile" evidence="7">
    <location>
        <begin position="24"/>
        <end position="428"/>
    </location>
</feature>
<dbReference type="Proteomes" id="UP001579974">
    <property type="component" value="Unassembled WGS sequence"/>
</dbReference>
<dbReference type="InterPro" id="IPR011701">
    <property type="entry name" value="MFS"/>
</dbReference>
<keyword evidence="2" id="KW-0813">Transport</keyword>
<feature type="transmembrane region" description="Helical" evidence="6">
    <location>
        <begin position="57"/>
        <end position="76"/>
    </location>
</feature>
<evidence type="ECO:0000313" key="8">
    <source>
        <dbReference type="EMBL" id="MFB5189439.1"/>
    </source>
</evidence>
<evidence type="ECO:0000256" key="1">
    <source>
        <dbReference type="ARBA" id="ARBA00004651"/>
    </source>
</evidence>
<keyword evidence="3 6" id="KW-0812">Transmembrane</keyword>
<feature type="transmembrane region" description="Helical" evidence="6">
    <location>
        <begin position="342"/>
        <end position="362"/>
    </location>
</feature>
<dbReference type="Gene3D" id="1.20.1250.20">
    <property type="entry name" value="MFS general substrate transporter like domains"/>
    <property type="match status" value="2"/>
</dbReference>
<feature type="transmembrane region" description="Helical" evidence="6">
    <location>
        <begin position="374"/>
        <end position="396"/>
    </location>
</feature>
<evidence type="ECO:0000256" key="3">
    <source>
        <dbReference type="ARBA" id="ARBA00022692"/>
    </source>
</evidence>
<dbReference type="InterPro" id="IPR036259">
    <property type="entry name" value="MFS_trans_sf"/>
</dbReference>
<feature type="transmembrane region" description="Helical" evidence="6">
    <location>
        <begin position="402"/>
        <end position="423"/>
    </location>
</feature>
<feature type="transmembrane region" description="Helical" evidence="6">
    <location>
        <begin position="96"/>
        <end position="121"/>
    </location>
</feature>
<comment type="subcellular location">
    <subcellularLocation>
        <location evidence="1">Cell membrane</location>
        <topology evidence="1">Multi-pass membrane protein</topology>
    </subcellularLocation>
</comment>
<name>A0ABV5AB03_9BACL</name>
<dbReference type="Pfam" id="PF07690">
    <property type="entry name" value="MFS_1"/>
    <property type="match status" value="1"/>
</dbReference>
<proteinExistence type="predicted"/>
<gene>
    <name evidence="8" type="ORF">KKP3000_002711</name>
</gene>
<dbReference type="SUPFAM" id="SSF103473">
    <property type="entry name" value="MFS general substrate transporter"/>
    <property type="match status" value="1"/>
</dbReference>
<feature type="transmembrane region" description="Helical" evidence="6">
    <location>
        <begin position="283"/>
        <end position="304"/>
    </location>
</feature>
<dbReference type="CDD" id="cd17319">
    <property type="entry name" value="MFS_ExuT_GudP_like"/>
    <property type="match status" value="1"/>
</dbReference>
<dbReference type="InterPro" id="IPR050382">
    <property type="entry name" value="MFS_Na/Anion_cotransporter"/>
</dbReference>
<dbReference type="PANTHER" id="PTHR11662">
    <property type="entry name" value="SOLUTE CARRIER FAMILY 17"/>
    <property type="match status" value="1"/>
</dbReference>
<dbReference type="InterPro" id="IPR020846">
    <property type="entry name" value="MFS_dom"/>
</dbReference>
<evidence type="ECO:0000256" key="6">
    <source>
        <dbReference type="SAM" id="Phobius"/>
    </source>
</evidence>
<evidence type="ECO:0000259" key="7">
    <source>
        <dbReference type="PROSITE" id="PS50850"/>
    </source>
</evidence>
<sequence length="433" mass="47501">MANTEPSTIVRQSVVKRTNIRWIGGTLVLILCLCAYLDRAVFSVTASPIMKTLHISAVQFGMLTTIFSVGYFIFQIPGSILVERRGSRVMLTISLLLWSIFTILTGAVGSLAGLVIVRFFFGVGEAPLFPAGNHFYANWFPKHERGRSNSLMNGGAFFSNVIGPPIIVAIVSAFGWRSPFYLCGLLGILCAVIWFISMRSKPEQHRLVNKQELAYIKDNDFANSQSGVPKGQWSVFLKQRSFWMIALGYFSTLWVVQFFVYWLPYYLQAARHISFKSMGFYTSVPWIAMTIAVLVAGTLSDALMKRGKSKYVSRNVVCVISLLISGIALVLSTVASSAIGNILWISLALGMAGVSQTLAWSISTDIGQQYTSTVGGWMNMWGFIAASIVPTLAPLLAKSLGWNAVLLVNAGITLLGIIGYLAINSNKPLNIKM</sequence>
<organism evidence="8 9">
    <name type="scientific">Alicyclobacillus fastidiosus</name>
    <dbReference type="NCBI Taxonomy" id="392011"/>
    <lineage>
        <taxon>Bacteria</taxon>
        <taxon>Bacillati</taxon>
        <taxon>Bacillota</taxon>
        <taxon>Bacilli</taxon>
        <taxon>Bacillales</taxon>
        <taxon>Alicyclobacillaceae</taxon>
        <taxon>Alicyclobacillus</taxon>
    </lineage>
</organism>
<evidence type="ECO:0000256" key="4">
    <source>
        <dbReference type="ARBA" id="ARBA00022989"/>
    </source>
</evidence>
<evidence type="ECO:0000256" key="5">
    <source>
        <dbReference type="ARBA" id="ARBA00023136"/>
    </source>
</evidence>
<dbReference type="PROSITE" id="PS50850">
    <property type="entry name" value="MFS"/>
    <property type="match status" value="1"/>
</dbReference>